<accession>A0ABV7JXP9</accession>
<evidence type="ECO:0000256" key="1">
    <source>
        <dbReference type="SAM" id="SignalP"/>
    </source>
</evidence>
<sequence>MKTKFQVIFLFSLALFVSYLHAERLPQSKVSIVGHWVLNIDETIDNLKASDMTKGEVAKFSAILKPQEIVISEAVYSVLRPDQKPMNTAYTIESDADSEGCFILQFRDPRIPLDVQRNSFCVSEGKLLLPSPKNVYEVYNRKQ</sequence>
<dbReference type="EMBL" id="JBHRSX010000032">
    <property type="protein sequence ID" value="MFC3202895.1"/>
    <property type="molecule type" value="Genomic_DNA"/>
</dbReference>
<feature type="chain" id="PRO_5047420500" description="TIGR03067 domain-containing protein" evidence="1">
    <location>
        <begin position="23"/>
        <end position="143"/>
    </location>
</feature>
<evidence type="ECO:0000313" key="3">
    <source>
        <dbReference type="Proteomes" id="UP001595477"/>
    </source>
</evidence>
<comment type="caution">
    <text evidence="2">The sequence shown here is derived from an EMBL/GenBank/DDBJ whole genome shotgun (WGS) entry which is preliminary data.</text>
</comment>
<feature type="signal peptide" evidence="1">
    <location>
        <begin position="1"/>
        <end position="22"/>
    </location>
</feature>
<keyword evidence="3" id="KW-1185">Reference proteome</keyword>
<protein>
    <recommendedName>
        <fullName evidence="4">TIGR03067 domain-containing protein</fullName>
    </recommendedName>
</protein>
<dbReference type="RefSeq" id="WP_123323312.1">
    <property type="nucleotide sequence ID" value="NZ_JBHRSX010000032.1"/>
</dbReference>
<gene>
    <name evidence="2" type="ORF">ACFOEW_13840</name>
</gene>
<reference evidence="3" key="1">
    <citation type="journal article" date="2019" name="Int. J. Syst. Evol. Microbiol.">
        <title>The Global Catalogue of Microorganisms (GCM) 10K type strain sequencing project: providing services to taxonomists for standard genome sequencing and annotation.</title>
        <authorList>
            <consortium name="The Broad Institute Genomics Platform"/>
            <consortium name="The Broad Institute Genome Sequencing Center for Infectious Disease"/>
            <person name="Wu L."/>
            <person name="Ma J."/>
        </authorList>
    </citation>
    <scope>NUCLEOTIDE SEQUENCE [LARGE SCALE GENOMIC DNA]</scope>
    <source>
        <strain evidence="3">KCTC 52449</strain>
    </source>
</reference>
<proteinExistence type="predicted"/>
<dbReference type="Proteomes" id="UP001595477">
    <property type="component" value="Unassembled WGS sequence"/>
</dbReference>
<name>A0ABV7JXP9_9ALTE</name>
<organism evidence="2 3">
    <name type="scientific">Alteromonas oceani</name>
    <dbReference type="NCBI Taxonomy" id="2071609"/>
    <lineage>
        <taxon>Bacteria</taxon>
        <taxon>Pseudomonadati</taxon>
        <taxon>Pseudomonadota</taxon>
        <taxon>Gammaproteobacteria</taxon>
        <taxon>Alteromonadales</taxon>
        <taxon>Alteromonadaceae</taxon>
        <taxon>Alteromonas/Salinimonas group</taxon>
        <taxon>Alteromonas</taxon>
    </lineage>
</organism>
<keyword evidence="1" id="KW-0732">Signal</keyword>
<evidence type="ECO:0008006" key="4">
    <source>
        <dbReference type="Google" id="ProtNLM"/>
    </source>
</evidence>
<evidence type="ECO:0000313" key="2">
    <source>
        <dbReference type="EMBL" id="MFC3202895.1"/>
    </source>
</evidence>